<dbReference type="SMR" id="A0A096W1M0"/>
<dbReference type="Pfam" id="PF03392">
    <property type="entry name" value="OS-D"/>
    <property type="match status" value="1"/>
</dbReference>
<accession>A0A096W1M0</accession>
<evidence type="ECO:0000256" key="1">
    <source>
        <dbReference type="SAM" id="SignalP"/>
    </source>
</evidence>
<gene>
    <name evidence="2" type="primary">csp2</name>
</gene>
<dbReference type="AlphaFoldDB" id="A0A096W1M0"/>
<reference evidence="2" key="1">
    <citation type="submission" date="2013-01" db="EMBL/GenBank/DDBJ databases">
        <title>Comparative analysis of odorant-binding protein and chemosensory protein genes in three rice planthoppers, Nilaparvata lugens (Stal), Laodelphax striatellus (Fallen) and Sogatella furcifera (Horvath).</title>
        <authorList>
            <person name="Zhou W."/>
            <person name="Qian P."/>
            <person name="Zhou X."/>
            <person name="Zhu Z."/>
        </authorList>
    </citation>
    <scope>NUCLEOTIDE SEQUENCE</scope>
</reference>
<dbReference type="PANTHER" id="PTHR11257:SF13">
    <property type="entry name" value="GEO07322P1"/>
    <property type="match status" value="1"/>
</dbReference>
<protein>
    <submittedName>
        <fullName evidence="2">Chemosensory protein 2</fullName>
    </submittedName>
</protein>
<dbReference type="InterPro" id="IPR036682">
    <property type="entry name" value="OS_D_A10/PebIII_sf"/>
</dbReference>
<keyword evidence="1" id="KW-0732">Signal</keyword>
<sequence length="123" mass="14162">MRCLLLVAVICAAFIAAAQADEANKYTSKYDNIDIDKILKNDRVLSQYIKCLMGEGSCTQEGRELKRLLPDAIQSNCSKCSEKQRQASVKVMRHLRQSRVRDWNRLLDKYDPQGDKRKNLKLD</sequence>
<dbReference type="EMBL" id="KC516755">
    <property type="protein sequence ID" value="AGZ04930.1"/>
    <property type="molecule type" value="mRNA"/>
</dbReference>
<feature type="signal peptide" evidence="1">
    <location>
        <begin position="1"/>
        <end position="20"/>
    </location>
</feature>
<dbReference type="PANTHER" id="PTHR11257">
    <property type="entry name" value="CHEMOSENSORY PROTEIN-RELATED"/>
    <property type="match status" value="1"/>
</dbReference>
<evidence type="ECO:0000313" key="2">
    <source>
        <dbReference type="EMBL" id="AGZ04930.1"/>
    </source>
</evidence>
<dbReference type="InterPro" id="IPR005055">
    <property type="entry name" value="A10/PebIII"/>
</dbReference>
<proteinExistence type="evidence at transcript level"/>
<dbReference type="Gene3D" id="1.10.2080.10">
    <property type="entry name" value="Insect odorant-binding protein A10/Ejaculatory bulb-specific protein 3"/>
    <property type="match status" value="1"/>
</dbReference>
<dbReference type="SUPFAM" id="SSF100910">
    <property type="entry name" value="Chemosensory protein Csp2"/>
    <property type="match status" value="1"/>
</dbReference>
<organism evidence="2">
    <name type="scientific">Laodelphax striatellus</name>
    <name type="common">Small brown planthopper</name>
    <name type="synonym">Delphax striatella</name>
    <dbReference type="NCBI Taxonomy" id="195883"/>
    <lineage>
        <taxon>Eukaryota</taxon>
        <taxon>Metazoa</taxon>
        <taxon>Ecdysozoa</taxon>
        <taxon>Arthropoda</taxon>
        <taxon>Hexapoda</taxon>
        <taxon>Insecta</taxon>
        <taxon>Pterygota</taxon>
        <taxon>Neoptera</taxon>
        <taxon>Paraneoptera</taxon>
        <taxon>Hemiptera</taxon>
        <taxon>Auchenorrhyncha</taxon>
        <taxon>Fulgoroidea</taxon>
        <taxon>Delphacidae</taxon>
        <taxon>Criomorphinae</taxon>
        <taxon>Laodelphax</taxon>
    </lineage>
</organism>
<name>A0A096W1M0_LAOST</name>
<feature type="chain" id="PRO_5001926560" evidence="1">
    <location>
        <begin position="21"/>
        <end position="123"/>
    </location>
</feature>